<proteinExistence type="predicted"/>
<reference evidence="2 3" key="1">
    <citation type="submission" date="2021-06" db="EMBL/GenBank/DDBJ databases">
        <title>Caerostris extrusa draft genome.</title>
        <authorList>
            <person name="Kono N."/>
            <person name="Arakawa K."/>
        </authorList>
    </citation>
    <scope>NUCLEOTIDE SEQUENCE [LARGE SCALE GENOMIC DNA]</scope>
</reference>
<keyword evidence="3" id="KW-1185">Reference proteome</keyword>
<evidence type="ECO:0000313" key="2">
    <source>
        <dbReference type="EMBL" id="GIY15772.1"/>
    </source>
</evidence>
<protein>
    <submittedName>
        <fullName evidence="2">Uncharacterized protein</fullName>
    </submittedName>
</protein>
<sequence length="109" mass="12252">MHKGETPPPSFFPPSGKSTAAKTCTVESHGIRHTCCGVAMTTALRIIRMSIPPEETRKMRFKEPAYNAKGNIFIGAKLSFERIWKLTTWLLFFLPLLSSSRNISPRNSK</sequence>
<gene>
    <name evidence="2" type="ORF">CEXT_685171</name>
</gene>
<name>A0AAV4R2T0_CAEEX</name>
<accession>A0AAV4R2T0</accession>
<dbReference type="AlphaFoldDB" id="A0AAV4R2T0"/>
<dbReference type="EMBL" id="BPLR01007281">
    <property type="protein sequence ID" value="GIY15772.1"/>
    <property type="molecule type" value="Genomic_DNA"/>
</dbReference>
<evidence type="ECO:0000313" key="3">
    <source>
        <dbReference type="Proteomes" id="UP001054945"/>
    </source>
</evidence>
<feature type="region of interest" description="Disordered" evidence="1">
    <location>
        <begin position="1"/>
        <end position="20"/>
    </location>
</feature>
<dbReference type="Proteomes" id="UP001054945">
    <property type="component" value="Unassembled WGS sequence"/>
</dbReference>
<comment type="caution">
    <text evidence="2">The sequence shown here is derived from an EMBL/GenBank/DDBJ whole genome shotgun (WGS) entry which is preliminary data.</text>
</comment>
<evidence type="ECO:0000256" key="1">
    <source>
        <dbReference type="SAM" id="MobiDB-lite"/>
    </source>
</evidence>
<feature type="compositionally biased region" description="Pro residues" evidence="1">
    <location>
        <begin position="1"/>
        <end position="12"/>
    </location>
</feature>
<organism evidence="2 3">
    <name type="scientific">Caerostris extrusa</name>
    <name type="common">Bark spider</name>
    <name type="synonym">Caerostris bankana</name>
    <dbReference type="NCBI Taxonomy" id="172846"/>
    <lineage>
        <taxon>Eukaryota</taxon>
        <taxon>Metazoa</taxon>
        <taxon>Ecdysozoa</taxon>
        <taxon>Arthropoda</taxon>
        <taxon>Chelicerata</taxon>
        <taxon>Arachnida</taxon>
        <taxon>Araneae</taxon>
        <taxon>Araneomorphae</taxon>
        <taxon>Entelegynae</taxon>
        <taxon>Araneoidea</taxon>
        <taxon>Araneidae</taxon>
        <taxon>Caerostris</taxon>
    </lineage>
</organism>